<dbReference type="InterPro" id="IPR000160">
    <property type="entry name" value="GGDEF_dom"/>
</dbReference>
<feature type="domain" description="GGDEF" evidence="4">
    <location>
        <begin position="330"/>
        <end position="463"/>
    </location>
</feature>
<dbReference type="SUPFAM" id="SSF55785">
    <property type="entry name" value="PYP-like sensor domain (PAS domain)"/>
    <property type="match status" value="1"/>
</dbReference>
<feature type="transmembrane region" description="Helical" evidence="1">
    <location>
        <begin position="111"/>
        <end position="133"/>
    </location>
</feature>
<dbReference type="InterPro" id="IPR001610">
    <property type="entry name" value="PAC"/>
</dbReference>
<dbReference type="CDD" id="cd01949">
    <property type="entry name" value="GGDEF"/>
    <property type="match status" value="1"/>
</dbReference>
<dbReference type="SMART" id="SM00086">
    <property type="entry name" value="PAC"/>
    <property type="match status" value="1"/>
</dbReference>
<dbReference type="Gene3D" id="3.30.70.270">
    <property type="match status" value="1"/>
</dbReference>
<dbReference type="PROSITE" id="PS50887">
    <property type="entry name" value="GGDEF"/>
    <property type="match status" value="1"/>
</dbReference>
<dbReference type="NCBIfam" id="TIGR00229">
    <property type="entry name" value="sensory_box"/>
    <property type="match status" value="1"/>
</dbReference>
<evidence type="ECO:0008006" key="7">
    <source>
        <dbReference type="Google" id="ProtNLM"/>
    </source>
</evidence>
<dbReference type="CDD" id="cd00130">
    <property type="entry name" value="PAS"/>
    <property type="match status" value="1"/>
</dbReference>
<dbReference type="Gene3D" id="3.30.450.20">
    <property type="entry name" value="PAS domain"/>
    <property type="match status" value="1"/>
</dbReference>
<sequence>MADYLRHGVEPALVLVVVAVLHALDLAGRAPLWMPATALLGGMLYQQPQVQRRLAGGDLSRRLWLRVGGHMVQVSLVMYLLGWGPLLAVAHLHILSMHLGWSGSRAWRPAVAGSVGTLLLGQIAVAAGWVYSYLPQPEVHGAAALIAVGTATTCRVLGRSVHRRERADLALRRSEERMKALVHDGTDMIVVWAANGEITYASPAARTVVGQPPDQLLGRVMWDLVHPDDAAVAAGLRERVHTTDGSTAHRAELRVRTGDGTWRWHETTVRNLLDDPAVRGIVAHHRDVTEHRAVRERTAYAATHDGLTGLLNASAFRRAAGEALDAEPPRPVGLLFLDLDSFKPVNDTHGHEVGDHLLALISDVVRACVPRPDLVGRLGGDEFGVLLDDLEDPDEAAAVARRIIAGVDRDLVVDGRPVRVGCSVGIALAPPGSTDARGLLRHADQAMYRAKRQGRNQFVVHAEPEYAIRRTAPGGP</sequence>
<evidence type="ECO:0000259" key="4">
    <source>
        <dbReference type="PROSITE" id="PS50887"/>
    </source>
</evidence>
<keyword evidence="1" id="KW-0812">Transmembrane</keyword>
<dbReference type="SUPFAM" id="SSF55073">
    <property type="entry name" value="Nucleotide cyclase"/>
    <property type="match status" value="1"/>
</dbReference>
<organism evidence="5 6">
    <name type="scientific">Paractinoplanes rishiriensis</name>
    <dbReference type="NCBI Taxonomy" id="1050105"/>
    <lineage>
        <taxon>Bacteria</taxon>
        <taxon>Bacillati</taxon>
        <taxon>Actinomycetota</taxon>
        <taxon>Actinomycetes</taxon>
        <taxon>Micromonosporales</taxon>
        <taxon>Micromonosporaceae</taxon>
        <taxon>Paractinoplanes</taxon>
    </lineage>
</organism>
<dbReference type="PROSITE" id="PS50113">
    <property type="entry name" value="PAC"/>
    <property type="match status" value="1"/>
</dbReference>
<dbReference type="NCBIfam" id="TIGR00254">
    <property type="entry name" value="GGDEF"/>
    <property type="match status" value="1"/>
</dbReference>
<dbReference type="InterPro" id="IPR029787">
    <property type="entry name" value="Nucleotide_cyclase"/>
</dbReference>
<dbReference type="InterPro" id="IPR000014">
    <property type="entry name" value="PAS"/>
</dbReference>
<comment type="caution">
    <text evidence="5">The sequence shown here is derived from an EMBL/GenBank/DDBJ whole genome shotgun (WGS) entry which is preliminary data.</text>
</comment>
<dbReference type="InterPro" id="IPR013767">
    <property type="entry name" value="PAS_fold"/>
</dbReference>
<dbReference type="SMART" id="SM00267">
    <property type="entry name" value="GGDEF"/>
    <property type="match status" value="1"/>
</dbReference>
<reference evidence="5" key="1">
    <citation type="submission" date="2021-01" db="EMBL/GenBank/DDBJ databases">
        <title>Whole genome shotgun sequence of Actinoplanes rishiriensis NBRC 108556.</title>
        <authorList>
            <person name="Komaki H."/>
            <person name="Tamura T."/>
        </authorList>
    </citation>
    <scope>NUCLEOTIDE SEQUENCE</scope>
    <source>
        <strain evidence="5">NBRC 108556</strain>
    </source>
</reference>
<evidence type="ECO:0000259" key="2">
    <source>
        <dbReference type="PROSITE" id="PS50112"/>
    </source>
</evidence>
<keyword evidence="1" id="KW-0472">Membrane</keyword>
<dbReference type="AlphaFoldDB" id="A0A919JUH6"/>
<dbReference type="InterPro" id="IPR000700">
    <property type="entry name" value="PAS-assoc_C"/>
</dbReference>
<feature type="transmembrane region" description="Helical" evidence="1">
    <location>
        <begin position="12"/>
        <end position="34"/>
    </location>
</feature>
<evidence type="ECO:0000259" key="3">
    <source>
        <dbReference type="PROSITE" id="PS50113"/>
    </source>
</evidence>
<dbReference type="PANTHER" id="PTHR44757:SF2">
    <property type="entry name" value="BIOFILM ARCHITECTURE MAINTENANCE PROTEIN MBAA"/>
    <property type="match status" value="1"/>
</dbReference>
<feature type="transmembrane region" description="Helical" evidence="1">
    <location>
        <begin position="76"/>
        <end position="99"/>
    </location>
</feature>
<dbReference type="InterPro" id="IPR043128">
    <property type="entry name" value="Rev_trsase/Diguanyl_cyclase"/>
</dbReference>
<dbReference type="Proteomes" id="UP000636960">
    <property type="component" value="Unassembled WGS sequence"/>
</dbReference>
<feature type="domain" description="PAC" evidence="3">
    <location>
        <begin position="249"/>
        <end position="300"/>
    </location>
</feature>
<dbReference type="SMART" id="SM00091">
    <property type="entry name" value="PAS"/>
    <property type="match status" value="1"/>
</dbReference>
<gene>
    <name evidence="5" type="ORF">Ari01nite_08730</name>
</gene>
<keyword evidence="1" id="KW-1133">Transmembrane helix</keyword>
<dbReference type="InterPro" id="IPR052155">
    <property type="entry name" value="Biofilm_reg_signaling"/>
</dbReference>
<keyword evidence="6" id="KW-1185">Reference proteome</keyword>
<feature type="domain" description="PAS" evidence="2">
    <location>
        <begin position="174"/>
        <end position="229"/>
    </location>
</feature>
<protein>
    <recommendedName>
        <fullName evidence="7">Diguanylate cyclase</fullName>
    </recommendedName>
</protein>
<dbReference type="EMBL" id="BOMV01000007">
    <property type="protein sequence ID" value="GIE93408.1"/>
    <property type="molecule type" value="Genomic_DNA"/>
</dbReference>
<dbReference type="RefSeq" id="WP_203779575.1">
    <property type="nucleotide sequence ID" value="NZ_BOMV01000007.1"/>
</dbReference>
<proteinExistence type="predicted"/>
<dbReference type="Pfam" id="PF00989">
    <property type="entry name" value="PAS"/>
    <property type="match status" value="1"/>
</dbReference>
<evidence type="ECO:0000256" key="1">
    <source>
        <dbReference type="SAM" id="Phobius"/>
    </source>
</evidence>
<dbReference type="Pfam" id="PF00990">
    <property type="entry name" value="GGDEF"/>
    <property type="match status" value="1"/>
</dbReference>
<accession>A0A919JUH6</accession>
<dbReference type="PANTHER" id="PTHR44757">
    <property type="entry name" value="DIGUANYLATE CYCLASE DGCP"/>
    <property type="match status" value="1"/>
</dbReference>
<dbReference type="GO" id="GO:0006355">
    <property type="term" value="P:regulation of DNA-templated transcription"/>
    <property type="evidence" value="ECO:0007669"/>
    <property type="project" value="InterPro"/>
</dbReference>
<dbReference type="InterPro" id="IPR035965">
    <property type="entry name" value="PAS-like_dom_sf"/>
</dbReference>
<evidence type="ECO:0000313" key="5">
    <source>
        <dbReference type="EMBL" id="GIE93408.1"/>
    </source>
</evidence>
<evidence type="ECO:0000313" key="6">
    <source>
        <dbReference type="Proteomes" id="UP000636960"/>
    </source>
</evidence>
<dbReference type="PROSITE" id="PS50112">
    <property type="entry name" value="PAS"/>
    <property type="match status" value="1"/>
</dbReference>
<name>A0A919JUH6_9ACTN</name>